<dbReference type="OrthoDB" id="10459387at2759"/>
<dbReference type="AlphaFoldDB" id="A4SBA7"/>
<dbReference type="GeneID" id="5006644"/>
<organism evidence="1 2">
    <name type="scientific">Ostreococcus lucimarinus (strain CCE9901)</name>
    <dbReference type="NCBI Taxonomy" id="436017"/>
    <lineage>
        <taxon>Eukaryota</taxon>
        <taxon>Viridiplantae</taxon>
        <taxon>Chlorophyta</taxon>
        <taxon>Mamiellophyceae</taxon>
        <taxon>Mamiellales</taxon>
        <taxon>Bathycoccaceae</taxon>
        <taxon>Ostreococcus</taxon>
    </lineage>
</organism>
<keyword evidence="2" id="KW-1185">Reference proteome</keyword>
<name>A4SBA7_OSTLU</name>
<proteinExistence type="predicted"/>
<sequence>MARALADRALGAVRVTCSVRGLDAVARAHGSALASCDVVDRDLPRPVRCADDDESRAATSRADAVARERAVVSASDAPLYARRKWKAPMRLDVEVGASLGDIESASA</sequence>
<dbReference type="EMBL" id="CP000600">
    <property type="protein sequence ID" value="ABP00903.1"/>
    <property type="molecule type" value="Genomic_DNA"/>
</dbReference>
<dbReference type="HOGENOM" id="CLU_2214387_0_0_1"/>
<reference evidence="1 2" key="1">
    <citation type="journal article" date="2007" name="Proc. Natl. Acad. Sci. U.S.A.">
        <title>The tiny eukaryote Ostreococcus provides genomic insights into the paradox of plankton speciation.</title>
        <authorList>
            <person name="Palenik B."/>
            <person name="Grimwood J."/>
            <person name="Aerts A."/>
            <person name="Rouze P."/>
            <person name="Salamov A."/>
            <person name="Putnam N."/>
            <person name="Dupont C."/>
            <person name="Jorgensen R."/>
            <person name="Derelle E."/>
            <person name="Rombauts S."/>
            <person name="Zhou K."/>
            <person name="Otillar R."/>
            <person name="Merchant S.S."/>
            <person name="Podell S."/>
            <person name="Gaasterland T."/>
            <person name="Napoli C."/>
            <person name="Gendler K."/>
            <person name="Manuell A."/>
            <person name="Tai V."/>
            <person name="Vallon O."/>
            <person name="Piganeau G."/>
            <person name="Jancek S."/>
            <person name="Heijde M."/>
            <person name="Jabbari K."/>
            <person name="Bowler C."/>
            <person name="Lohr M."/>
            <person name="Robbens S."/>
            <person name="Werner G."/>
            <person name="Dubchak I."/>
            <person name="Pazour G.J."/>
            <person name="Ren Q."/>
            <person name="Paulsen I."/>
            <person name="Delwiche C."/>
            <person name="Schmutz J."/>
            <person name="Rokhsar D."/>
            <person name="Van de Peer Y."/>
            <person name="Moreau H."/>
            <person name="Grigoriev I.V."/>
        </authorList>
    </citation>
    <scope>NUCLEOTIDE SEQUENCE [LARGE SCALE GENOMIC DNA]</scope>
    <source>
        <strain evidence="1 2">CCE9901</strain>
    </source>
</reference>
<evidence type="ECO:0000313" key="2">
    <source>
        <dbReference type="Proteomes" id="UP000001568"/>
    </source>
</evidence>
<dbReference type="RefSeq" id="XP_001422586.1">
    <property type="nucleotide sequence ID" value="XM_001422549.1"/>
</dbReference>
<evidence type="ECO:0000313" key="1">
    <source>
        <dbReference type="EMBL" id="ABP00903.1"/>
    </source>
</evidence>
<dbReference type="Proteomes" id="UP000001568">
    <property type="component" value="Chromosome 20"/>
</dbReference>
<accession>A4SBA7</accession>
<dbReference type="KEGG" id="olu:OSTLU_29542"/>
<gene>
    <name evidence="1" type="ORF">OSTLU_29542</name>
</gene>
<protein>
    <submittedName>
        <fullName evidence="1">Uncharacterized protein</fullName>
    </submittedName>
</protein>
<dbReference type="Gramene" id="ABP00903">
    <property type="protein sequence ID" value="ABP00903"/>
    <property type="gene ID" value="OSTLU_29542"/>
</dbReference>